<proteinExistence type="predicted"/>
<evidence type="ECO:0000313" key="1">
    <source>
        <dbReference type="EMBL" id="GFO22300.1"/>
    </source>
</evidence>
<gene>
    <name evidence="1" type="ORF">PoB_004880500</name>
</gene>
<comment type="caution">
    <text evidence="1">The sequence shown here is derived from an EMBL/GenBank/DDBJ whole genome shotgun (WGS) entry which is preliminary data.</text>
</comment>
<keyword evidence="2" id="KW-1185">Reference proteome</keyword>
<evidence type="ECO:0000313" key="2">
    <source>
        <dbReference type="Proteomes" id="UP000735302"/>
    </source>
</evidence>
<dbReference type="Proteomes" id="UP000735302">
    <property type="component" value="Unassembled WGS sequence"/>
</dbReference>
<dbReference type="AlphaFoldDB" id="A0AAV4BP16"/>
<dbReference type="EMBL" id="BLXT01005367">
    <property type="protein sequence ID" value="GFO22300.1"/>
    <property type="molecule type" value="Genomic_DNA"/>
</dbReference>
<organism evidence="1 2">
    <name type="scientific">Plakobranchus ocellatus</name>
    <dbReference type="NCBI Taxonomy" id="259542"/>
    <lineage>
        <taxon>Eukaryota</taxon>
        <taxon>Metazoa</taxon>
        <taxon>Spiralia</taxon>
        <taxon>Lophotrochozoa</taxon>
        <taxon>Mollusca</taxon>
        <taxon>Gastropoda</taxon>
        <taxon>Heterobranchia</taxon>
        <taxon>Euthyneura</taxon>
        <taxon>Panpulmonata</taxon>
        <taxon>Sacoglossa</taxon>
        <taxon>Placobranchoidea</taxon>
        <taxon>Plakobranchidae</taxon>
        <taxon>Plakobranchus</taxon>
    </lineage>
</organism>
<protein>
    <submittedName>
        <fullName evidence="1">Uncharacterized protein</fullName>
    </submittedName>
</protein>
<sequence>MTDPKVALAGIGRIHHRRLDPAPMIKVIQEDLIKVNFDPSKASAQLVRMLPKARAHASQMVLNPSPVIRETDIEVTNYRAFFPPPPPPPPPL</sequence>
<reference evidence="1 2" key="1">
    <citation type="journal article" date="2021" name="Elife">
        <title>Chloroplast acquisition without the gene transfer in kleptoplastic sea slugs, Plakobranchus ocellatus.</title>
        <authorList>
            <person name="Maeda T."/>
            <person name="Takahashi S."/>
            <person name="Yoshida T."/>
            <person name="Shimamura S."/>
            <person name="Takaki Y."/>
            <person name="Nagai Y."/>
            <person name="Toyoda A."/>
            <person name="Suzuki Y."/>
            <person name="Arimoto A."/>
            <person name="Ishii H."/>
            <person name="Satoh N."/>
            <person name="Nishiyama T."/>
            <person name="Hasebe M."/>
            <person name="Maruyama T."/>
            <person name="Minagawa J."/>
            <person name="Obokata J."/>
            <person name="Shigenobu S."/>
        </authorList>
    </citation>
    <scope>NUCLEOTIDE SEQUENCE [LARGE SCALE GENOMIC DNA]</scope>
</reference>
<accession>A0AAV4BP16</accession>
<name>A0AAV4BP16_9GAST</name>